<evidence type="ECO:0000313" key="3">
    <source>
        <dbReference type="EMBL" id="ORV70538.1"/>
    </source>
</evidence>
<evidence type="ECO:0000313" key="4">
    <source>
        <dbReference type="Proteomes" id="UP000093757"/>
    </source>
</evidence>
<sequence>MTEHSWTVEVGEAAAPDNPGVPPVPTTVYEGDEAGARAAYAESTANAAAQDYRYVLLRDLAEVVECWGTPPAVG</sequence>
<proteinExistence type="predicted"/>
<feature type="region of interest" description="Disordered" evidence="1">
    <location>
        <begin position="1"/>
        <end position="23"/>
    </location>
</feature>
<protein>
    <submittedName>
        <fullName evidence="2">Uncharacterized protein</fullName>
    </submittedName>
</protein>
<dbReference type="EMBL" id="LQOY01000226">
    <property type="protein sequence ID" value="ORV70538.1"/>
    <property type="molecule type" value="Genomic_DNA"/>
</dbReference>
<evidence type="ECO:0000256" key="1">
    <source>
        <dbReference type="SAM" id="MobiDB-lite"/>
    </source>
</evidence>
<organism evidence="2 4">
    <name type="scientific">Mycobacterium gordonae</name>
    <dbReference type="NCBI Taxonomy" id="1778"/>
    <lineage>
        <taxon>Bacteria</taxon>
        <taxon>Bacillati</taxon>
        <taxon>Actinomycetota</taxon>
        <taxon>Actinomycetes</taxon>
        <taxon>Mycobacteriales</taxon>
        <taxon>Mycobacteriaceae</taxon>
        <taxon>Mycobacterium</taxon>
    </lineage>
</organism>
<accession>A0A1A6B7W8</accession>
<dbReference type="Proteomes" id="UP000093757">
    <property type="component" value="Unassembled WGS sequence"/>
</dbReference>
<dbReference type="RefSeq" id="WP_065137094.1">
    <property type="nucleotide sequence ID" value="NZ_JACKSU010000134.1"/>
</dbReference>
<dbReference type="OrthoDB" id="4735935at2"/>
<gene>
    <name evidence="2" type="ORF">A9W98_35365</name>
    <name evidence="3" type="ORF">AWC08_05070</name>
</gene>
<reference evidence="2 4" key="2">
    <citation type="submission" date="2016-06" db="EMBL/GenBank/DDBJ databases">
        <authorList>
            <person name="Kjaerup R.B."/>
            <person name="Dalgaard T.S."/>
            <person name="Juul-Madsen H.R."/>
        </authorList>
    </citation>
    <scope>NUCLEOTIDE SEQUENCE [LARGE SCALE GENOMIC DNA]</scope>
    <source>
        <strain evidence="2 4">1245752.6</strain>
    </source>
</reference>
<name>A0A1A6B7W8_MYCGO</name>
<dbReference type="Proteomes" id="UP000193928">
    <property type="component" value="Unassembled WGS sequence"/>
</dbReference>
<evidence type="ECO:0000313" key="2">
    <source>
        <dbReference type="EMBL" id="OBR98441.1"/>
    </source>
</evidence>
<keyword evidence="5" id="KW-1185">Reference proteome</keyword>
<evidence type="ECO:0000313" key="5">
    <source>
        <dbReference type="Proteomes" id="UP000193928"/>
    </source>
</evidence>
<dbReference type="AlphaFoldDB" id="A0A1A6B7W8"/>
<reference evidence="3 5" key="1">
    <citation type="submission" date="2016-01" db="EMBL/GenBank/DDBJ databases">
        <title>The new phylogeny of the genus Mycobacterium.</title>
        <authorList>
            <person name="Tarcisio F."/>
            <person name="Conor M."/>
            <person name="Antonella G."/>
            <person name="Elisabetta G."/>
            <person name="Giulia F.S."/>
            <person name="Sara T."/>
            <person name="Anna F."/>
            <person name="Clotilde B."/>
            <person name="Roberto B."/>
            <person name="Veronica D.S."/>
            <person name="Fabio R."/>
            <person name="Monica P."/>
            <person name="Olivier J."/>
            <person name="Enrico T."/>
            <person name="Nicola S."/>
        </authorList>
    </citation>
    <scope>NUCLEOTIDE SEQUENCE [LARGE SCALE GENOMIC DNA]</scope>
    <source>
        <strain evidence="3 5">DSM 44160</strain>
    </source>
</reference>
<dbReference type="EMBL" id="MAEM01000519">
    <property type="protein sequence ID" value="OBR98441.1"/>
    <property type="molecule type" value="Genomic_DNA"/>
</dbReference>
<comment type="caution">
    <text evidence="2">The sequence shown here is derived from an EMBL/GenBank/DDBJ whole genome shotgun (WGS) entry which is preliminary data.</text>
</comment>